<sequence>MQISEDTLKELEFQKIIEEIIPFCYSDKSRNLVAQLKPLKKEKIKEDLNCVNEYLGSFSNENYIPFREYDDIEMELKMLLIENFTLEAKSFHKIRDLSQLVNSLIIHFEKFKDYFPTLHKNLSHIEYTKEIVLMVNKIFNRFGEIKNDASVTLQNIREHIQIVKKNIQENFAQTVSHFTQTGILDEIRESVIDDQRVLAVKSSFKKSVKGRVLGFSKTGSICFILPESVIQPNIRLLELLNKEKNEIQKILFNLTQQMVEFYPLLEKYQHYVYKLDFIQAKARYAEALDAVLPEITDQAEINLINAYHPILFLTNKTDKKTTIPQTLTLDKDIRIICISGPNAGGKSITLKTVGLLQLMIQSGILIPVHPKSKVGFFNKILTDIGDNQSIENQLSTYSSRLRKMQQIIKHADSQTLLLIDEFGTGSDPELGGALAEAFLEYFYHKKSYGIITTHYTNIKLKIEELNHTKNASMLFNEKTLQPIYKLEIGQVGSSFTFEVAEKNKIPQEIIQVAKQKIEKDKVNLDKTIVRLQQEKYQVEKLKGDLNKQMDDSEEKKKQLSDTINNYKQKLINFQKLYDEETKLNQLGQKFEKYIESYSNGKKKRDIIKDFAKILEQEKYKKTQVTEVEKIQTKKQRTKVKTELKKQEIKKQLEETKAEEIRTTADKAKKWMKEGKRVRIKGSSSVATIDKIEGETAFLNYGLFTTKISVYEIEKV</sequence>
<evidence type="ECO:0000256" key="2">
    <source>
        <dbReference type="ARBA" id="ARBA00022840"/>
    </source>
</evidence>
<dbReference type="GO" id="GO:0016887">
    <property type="term" value="F:ATP hydrolysis activity"/>
    <property type="evidence" value="ECO:0007669"/>
    <property type="project" value="InterPro"/>
</dbReference>
<dbReference type="InterPro" id="IPR007696">
    <property type="entry name" value="DNA_mismatch_repair_MutS_core"/>
</dbReference>
<evidence type="ECO:0000256" key="3">
    <source>
        <dbReference type="ARBA" id="ARBA00023125"/>
    </source>
</evidence>
<dbReference type="GO" id="GO:0006298">
    <property type="term" value="P:mismatch repair"/>
    <property type="evidence" value="ECO:0007669"/>
    <property type="project" value="InterPro"/>
</dbReference>
<keyword evidence="1" id="KW-0547">Nucleotide-binding</keyword>
<dbReference type="InterPro" id="IPR000432">
    <property type="entry name" value="DNA_mismatch_repair_MutS_C"/>
</dbReference>
<dbReference type="AlphaFoldDB" id="A0A0X3AQF7"/>
<dbReference type="PIRSF" id="PIRSF005814">
    <property type="entry name" value="MutS_YshD"/>
    <property type="match status" value="1"/>
</dbReference>
<dbReference type="SMART" id="SM00534">
    <property type="entry name" value="MUTSac"/>
    <property type="match status" value="1"/>
</dbReference>
<protein>
    <submittedName>
        <fullName evidence="7">DNA mismatch repair protein MutS2</fullName>
    </submittedName>
</protein>
<dbReference type="NCBIfam" id="TIGR01069">
    <property type="entry name" value="mutS2"/>
    <property type="match status" value="1"/>
</dbReference>
<feature type="domain" description="DNA mismatch repair protein MutS core" evidence="5">
    <location>
        <begin position="39"/>
        <end position="314"/>
    </location>
</feature>
<proteinExistence type="predicted"/>
<accession>A0A0X3AQF7</accession>
<evidence type="ECO:0000313" key="7">
    <source>
        <dbReference type="EMBL" id="CVK16592.1"/>
    </source>
</evidence>
<dbReference type="GO" id="GO:0030983">
    <property type="term" value="F:mismatched DNA binding"/>
    <property type="evidence" value="ECO:0007669"/>
    <property type="project" value="InterPro"/>
</dbReference>
<dbReference type="InterPro" id="IPR005747">
    <property type="entry name" value="MutS2"/>
</dbReference>
<dbReference type="RefSeq" id="WP_055425779.1">
    <property type="nucleotide sequence ID" value="NZ_FCOR01000008.1"/>
</dbReference>
<name>A0A0X3AQF7_9FLAO</name>
<dbReference type="OrthoDB" id="9808166at2"/>
<dbReference type="GO" id="GO:0045910">
    <property type="term" value="P:negative regulation of DNA recombination"/>
    <property type="evidence" value="ECO:0007669"/>
    <property type="project" value="InterPro"/>
</dbReference>
<keyword evidence="3" id="KW-0238">DNA-binding</keyword>
<dbReference type="InterPro" id="IPR036187">
    <property type="entry name" value="DNA_mismatch_repair_MutS_sf"/>
</dbReference>
<dbReference type="PANTHER" id="PTHR48466:SF2">
    <property type="entry name" value="OS10G0509000 PROTEIN"/>
    <property type="match status" value="1"/>
</dbReference>
<dbReference type="STRING" id="1586267.GCA_001418685_01454"/>
<evidence type="ECO:0000313" key="8">
    <source>
        <dbReference type="Proteomes" id="UP000182761"/>
    </source>
</evidence>
<dbReference type="GO" id="GO:0004519">
    <property type="term" value="F:endonuclease activity"/>
    <property type="evidence" value="ECO:0007669"/>
    <property type="project" value="InterPro"/>
</dbReference>
<evidence type="ECO:0000259" key="5">
    <source>
        <dbReference type="SMART" id="SM00533"/>
    </source>
</evidence>
<dbReference type="InterPro" id="IPR027417">
    <property type="entry name" value="P-loop_NTPase"/>
</dbReference>
<dbReference type="PANTHER" id="PTHR48466">
    <property type="entry name" value="OS10G0509000 PROTEIN-RELATED"/>
    <property type="match status" value="1"/>
</dbReference>
<keyword evidence="2" id="KW-0067">ATP-binding</keyword>
<keyword evidence="8" id="KW-1185">Reference proteome</keyword>
<feature type="domain" description="DNA mismatch repair proteins mutS family" evidence="6">
    <location>
        <begin position="333"/>
        <end position="518"/>
    </location>
</feature>
<evidence type="ECO:0000256" key="1">
    <source>
        <dbReference type="ARBA" id="ARBA00022741"/>
    </source>
</evidence>
<dbReference type="SMART" id="SM00533">
    <property type="entry name" value="MUTSd"/>
    <property type="match status" value="1"/>
</dbReference>
<evidence type="ECO:0000256" key="4">
    <source>
        <dbReference type="SAM" id="Coils"/>
    </source>
</evidence>
<dbReference type="Gene3D" id="3.40.50.300">
    <property type="entry name" value="P-loop containing nucleotide triphosphate hydrolases"/>
    <property type="match status" value="1"/>
</dbReference>
<gene>
    <name evidence="7" type="ORF">Ga0061079_10895</name>
</gene>
<reference evidence="7 8" key="1">
    <citation type="submission" date="2016-01" db="EMBL/GenBank/DDBJ databases">
        <authorList>
            <person name="McClelland M."/>
            <person name="Jain A."/>
            <person name="Saraogi P."/>
            <person name="Mendelson R."/>
            <person name="Westerman R."/>
            <person name="SanMiguel P."/>
            <person name="Csonka L."/>
        </authorList>
    </citation>
    <scope>NUCLEOTIDE SEQUENCE [LARGE SCALE GENOMIC DNA]</scope>
    <source>
        <strain evidence="7 8">R-53146</strain>
    </source>
</reference>
<dbReference type="InterPro" id="IPR045076">
    <property type="entry name" value="MutS"/>
</dbReference>
<dbReference type="SUPFAM" id="SSF48334">
    <property type="entry name" value="DNA repair protein MutS, domain III"/>
    <property type="match status" value="1"/>
</dbReference>
<feature type="coiled-coil region" evidence="4">
    <location>
        <begin position="514"/>
        <end position="576"/>
    </location>
</feature>
<dbReference type="GO" id="GO:0140664">
    <property type="term" value="F:ATP-dependent DNA damage sensor activity"/>
    <property type="evidence" value="ECO:0007669"/>
    <property type="project" value="InterPro"/>
</dbReference>
<dbReference type="Pfam" id="PF00488">
    <property type="entry name" value="MutS_V"/>
    <property type="match status" value="1"/>
</dbReference>
<keyword evidence="4" id="KW-0175">Coiled coil</keyword>
<dbReference type="Proteomes" id="UP000182761">
    <property type="component" value="Unassembled WGS sequence"/>
</dbReference>
<dbReference type="SUPFAM" id="SSF52540">
    <property type="entry name" value="P-loop containing nucleoside triphosphate hydrolases"/>
    <property type="match status" value="1"/>
</dbReference>
<evidence type="ECO:0000259" key="6">
    <source>
        <dbReference type="SMART" id="SM00534"/>
    </source>
</evidence>
<dbReference type="EMBL" id="FCOR01000008">
    <property type="protein sequence ID" value="CVK16592.1"/>
    <property type="molecule type" value="Genomic_DNA"/>
</dbReference>
<organism evidence="7 8">
    <name type="scientific">Apibacter mensalis</name>
    <dbReference type="NCBI Taxonomy" id="1586267"/>
    <lineage>
        <taxon>Bacteria</taxon>
        <taxon>Pseudomonadati</taxon>
        <taxon>Bacteroidota</taxon>
        <taxon>Flavobacteriia</taxon>
        <taxon>Flavobacteriales</taxon>
        <taxon>Weeksellaceae</taxon>
        <taxon>Apibacter</taxon>
    </lineage>
</organism>
<dbReference type="GO" id="GO:0005524">
    <property type="term" value="F:ATP binding"/>
    <property type="evidence" value="ECO:0007669"/>
    <property type="project" value="UniProtKB-KW"/>
</dbReference>